<dbReference type="Proteomes" id="UP000316921">
    <property type="component" value="Chromosome"/>
</dbReference>
<accession>A0A518BL35</accession>
<gene>
    <name evidence="1" type="ORF">Pla133_27650</name>
</gene>
<evidence type="ECO:0000313" key="1">
    <source>
        <dbReference type="EMBL" id="QDU67677.1"/>
    </source>
</evidence>
<name>A0A518BL35_9BACT</name>
<proteinExistence type="predicted"/>
<evidence type="ECO:0000313" key="2">
    <source>
        <dbReference type="Proteomes" id="UP000316921"/>
    </source>
</evidence>
<dbReference type="RefSeq" id="WP_145066043.1">
    <property type="nucleotide sequence ID" value="NZ_CP036287.1"/>
</dbReference>
<sequence length="120" mass="13617">MRLISFSMTEPQILDRSKTVTRRTGWRHAKAGDLLRGVHKCMGFKPGEKPRTLATVRVVEVRRERLDAITDQDVAREGYPGQSADWFVAKFCQAMRCTPETEVARIEFEYVDEGEGGGAR</sequence>
<organism evidence="1 2">
    <name type="scientific">Engelhardtia mirabilis</name>
    <dbReference type="NCBI Taxonomy" id="2528011"/>
    <lineage>
        <taxon>Bacteria</taxon>
        <taxon>Pseudomonadati</taxon>
        <taxon>Planctomycetota</taxon>
        <taxon>Planctomycetia</taxon>
        <taxon>Planctomycetia incertae sedis</taxon>
        <taxon>Engelhardtia</taxon>
    </lineage>
</organism>
<keyword evidence="2" id="KW-1185">Reference proteome</keyword>
<protein>
    <recommendedName>
        <fullName evidence="3">ASCH domain protein</fullName>
    </recommendedName>
</protein>
<reference evidence="1 2" key="1">
    <citation type="submission" date="2019-02" db="EMBL/GenBank/DDBJ databases">
        <title>Deep-cultivation of Planctomycetes and their phenomic and genomic characterization uncovers novel biology.</title>
        <authorList>
            <person name="Wiegand S."/>
            <person name="Jogler M."/>
            <person name="Boedeker C."/>
            <person name="Pinto D."/>
            <person name="Vollmers J."/>
            <person name="Rivas-Marin E."/>
            <person name="Kohn T."/>
            <person name="Peeters S.H."/>
            <person name="Heuer A."/>
            <person name="Rast P."/>
            <person name="Oberbeckmann S."/>
            <person name="Bunk B."/>
            <person name="Jeske O."/>
            <person name="Meyerdierks A."/>
            <person name="Storesund J.E."/>
            <person name="Kallscheuer N."/>
            <person name="Luecker S."/>
            <person name="Lage O.M."/>
            <person name="Pohl T."/>
            <person name="Merkel B.J."/>
            <person name="Hornburger P."/>
            <person name="Mueller R.-W."/>
            <person name="Bruemmer F."/>
            <person name="Labrenz M."/>
            <person name="Spormann A.M."/>
            <person name="Op den Camp H."/>
            <person name="Overmann J."/>
            <person name="Amann R."/>
            <person name="Jetten M.S.M."/>
            <person name="Mascher T."/>
            <person name="Medema M.H."/>
            <person name="Devos D.P."/>
            <person name="Kaster A.-K."/>
            <person name="Ovreas L."/>
            <person name="Rohde M."/>
            <person name="Galperin M.Y."/>
            <person name="Jogler C."/>
        </authorList>
    </citation>
    <scope>NUCLEOTIDE SEQUENCE [LARGE SCALE GENOMIC DNA]</scope>
    <source>
        <strain evidence="1 2">Pla133</strain>
    </source>
</reference>
<evidence type="ECO:0008006" key="3">
    <source>
        <dbReference type="Google" id="ProtNLM"/>
    </source>
</evidence>
<dbReference type="KEGG" id="pbap:Pla133_27650"/>
<dbReference type="EMBL" id="CP036287">
    <property type="protein sequence ID" value="QDU67677.1"/>
    <property type="molecule type" value="Genomic_DNA"/>
</dbReference>
<dbReference type="AlphaFoldDB" id="A0A518BL35"/>